<dbReference type="Proteomes" id="UP000807504">
    <property type="component" value="Unassembled WGS sequence"/>
</dbReference>
<accession>A0A8T0EJF2</accession>
<feature type="compositionally biased region" description="Acidic residues" evidence="1">
    <location>
        <begin position="221"/>
        <end position="232"/>
    </location>
</feature>
<organism evidence="2 3">
    <name type="scientific">Argiope bruennichi</name>
    <name type="common">Wasp spider</name>
    <name type="synonym">Aranea bruennichi</name>
    <dbReference type="NCBI Taxonomy" id="94029"/>
    <lineage>
        <taxon>Eukaryota</taxon>
        <taxon>Metazoa</taxon>
        <taxon>Ecdysozoa</taxon>
        <taxon>Arthropoda</taxon>
        <taxon>Chelicerata</taxon>
        <taxon>Arachnida</taxon>
        <taxon>Araneae</taxon>
        <taxon>Araneomorphae</taxon>
        <taxon>Entelegynae</taxon>
        <taxon>Araneoidea</taxon>
        <taxon>Araneidae</taxon>
        <taxon>Argiope</taxon>
    </lineage>
</organism>
<feature type="region of interest" description="Disordered" evidence="1">
    <location>
        <begin position="205"/>
        <end position="346"/>
    </location>
</feature>
<dbReference type="EMBL" id="JABXBU010002228">
    <property type="protein sequence ID" value="KAF8771764.1"/>
    <property type="molecule type" value="Genomic_DNA"/>
</dbReference>
<evidence type="ECO:0000313" key="3">
    <source>
        <dbReference type="Proteomes" id="UP000807504"/>
    </source>
</evidence>
<feature type="compositionally biased region" description="Basic and acidic residues" evidence="1">
    <location>
        <begin position="296"/>
        <end position="315"/>
    </location>
</feature>
<keyword evidence="3" id="KW-1185">Reference proteome</keyword>
<name>A0A8T0EJF2_ARGBR</name>
<protein>
    <submittedName>
        <fullName evidence="2">Uncharacterized protein</fullName>
    </submittedName>
</protein>
<feature type="compositionally biased region" description="Basic and acidic residues" evidence="1">
    <location>
        <begin position="261"/>
        <end position="273"/>
    </location>
</feature>
<proteinExistence type="predicted"/>
<reference evidence="2" key="1">
    <citation type="journal article" date="2020" name="bioRxiv">
        <title>Chromosome-level reference genome of the European wasp spider Argiope bruennichi: a resource for studies on range expansion and evolutionary adaptation.</title>
        <authorList>
            <person name="Sheffer M.M."/>
            <person name="Hoppe A."/>
            <person name="Krehenwinkel H."/>
            <person name="Uhl G."/>
            <person name="Kuss A.W."/>
            <person name="Jensen L."/>
            <person name="Jensen C."/>
            <person name="Gillespie R.G."/>
            <person name="Hoff K.J."/>
            <person name="Prost S."/>
        </authorList>
    </citation>
    <scope>NUCLEOTIDE SEQUENCE</scope>
</reference>
<dbReference type="AlphaFoldDB" id="A0A8T0EJF2"/>
<gene>
    <name evidence="2" type="ORF">HNY73_019139</name>
</gene>
<sequence>MLEHDRFAVSRVPDIELTRFANTLYSYLYYHLNMQGAFVRTSDHFQNIIGTAVFRTERTTYKFNNKIFDGMANAQPILSICKEICRSFRDTNYFRKLYYVSAFILDYVFWRYRLTQTVELNMGPDMWKRIFRRKFESLFERNGGWQAFAEAGVDAIEYFQTEPEEGTDMFLEDSLMNVHFMFINMGLMPNPLTPEELSVDFEDLSMEEPSDSSPNKITFSEDIESSQTDEELNLGPAGIEEPSASTSKKCSGKNRRKRRHDPATHDSDSEDHTAQNPFLLQRGRSKVQVVKPLESTPEKPKESTPVKPGKSTEKSRQKRRHEGPTTNDSDEELVSPSSSKAKVDRK</sequence>
<evidence type="ECO:0000313" key="2">
    <source>
        <dbReference type="EMBL" id="KAF8771764.1"/>
    </source>
</evidence>
<evidence type="ECO:0000256" key="1">
    <source>
        <dbReference type="SAM" id="MobiDB-lite"/>
    </source>
</evidence>
<reference evidence="2" key="2">
    <citation type="submission" date="2020-06" db="EMBL/GenBank/DDBJ databases">
        <authorList>
            <person name="Sheffer M."/>
        </authorList>
    </citation>
    <scope>NUCLEOTIDE SEQUENCE</scope>
</reference>
<comment type="caution">
    <text evidence="2">The sequence shown here is derived from an EMBL/GenBank/DDBJ whole genome shotgun (WGS) entry which is preliminary data.</text>
</comment>
<feature type="compositionally biased region" description="Basic residues" evidence="1">
    <location>
        <begin position="250"/>
        <end position="260"/>
    </location>
</feature>